<evidence type="ECO:0000313" key="2">
    <source>
        <dbReference type="Proteomes" id="UP001303407"/>
    </source>
</evidence>
<dbReference type="PROSITE" id="PS51257">
    <property type="entry name" value="PROKAR_LIPOPROTEIN"/>
    <property type="match status" value="1"/>
</dbReference>
<proteinExistence type="predicted"/>
<protein>
    <submittedName>
        <fullName evidence="1">Uncharacterized protein</fullName>
    </submittedName>
</protein>
<keyword evidence="2" id="KW-1185">Reference proteome</keyword>
<dbReference type="Proteomes" id="UP001303407">
    <property type="component" value="Chromosome"/>
</dbReference>
<name>A0ABY9Y4J4_9FLAO</name>
<gene>
    <name evidence="1" type="ORF">RHP49_00675</name>
</gene>
<evidence type="ECO:0000313" key="1">
    <source>
        <dbReference type="EMBL" id="WNH12788.1"/>
    </source>
</evidence>
<reference evidence="1 2" key="1">
    <citation type="submission" date="2023-09" db="EMBL/GenBank/DDBJ databases">
        <title>Thalassobella suaedae gen. nov., sp. nov., a marine bacterium of the family Flavobacteriaceae isolated from a halophyte Suaeda japonica.</title>
        <authorList>
            <person name="Lee S.Y."/>
            <person name="Hwang C.Y."/>
        </authorList>
    </citation>
    <scope>NUCLEOTIDE SEQUENCE [LARGE SCALE GENOMIC DNA]</scope>
    <source>
        <strain evidence="1 2">HL-DH10</strain>
    </source>
</reference>
<accession>A0ABY9Y4J4</accession>
<organism evidence="1 2">
    <name type="scientific">Thalassobellus suaedae</name>
    <dbReference type="NCBI Taxonomy" id="3074124"/>
    <lineage>
        <taxon>Bacteria</taxon>
        <taxon>Pseudomonadati</taxon>
        <taxon>Bacteroidota</taxon>
        <taxon>Flavobacteriia</taxon>
        <taxon>Flavobacteriales</taxon>
        <taxon>Flavobacteriaceae</taxon>
        <taxon>Thalassobellus</taxon>
    </lineage>
</organism>
<sequence length="88" mass="10046">MKKINLLLIALIIILQSCNNDCNKLCFTPPSSFQFEVVDKTSGENLFRNGTYESGDIKITDNLNNNEPVEFTFISENNKYFMGMDKIV</sequence>
<dbReference type="RefSeq" id="WP_415862769.1">
    <property type="nucleotide sequence ID" value="NZ_CP134536.1"/>
</dbReference>
<dbReference type="EMBL" id="CP134536">
    <property type="protein sequence ID" value="WNH12788.1"/>
    <property type="molecule type" value="Genomic_DNA"/>
</dbReference>